<evidence type="ECO:0000313" key="5">
    <source>
        <dbReference type="EMBL" id="AJC12004.1"/>
    </source>
</evidence>
<dbReference type="InterPro" id="IPR029063">
    <property type="entry name" value="SAM-dependent_MTases_sf"/>
</dbReference>
<dbReference type="Pfam" id="PF21302">
    <property type="entry name" value="Zn_ribbon_RlmA"/>
    <property type="match status" value="1"/>
</dbReference>
<evidence type="ECO:0000313" key="6">
    <source>
        <dbReference type="Proteomes" id="UP000031121"/>
    </source>
</evidence>
<feature type="domain" description="Methyltransferase" evidence="3">
    <location>
        <begin position="108"/>
        <end position="189"/>
    </location>
</feature>
<evidence type="ECO:0000256" key="1">
    <source>
        <dbReference type="PIRSR" id="PIRSR018249-1"/>
    </source>
</evidence>
<evidence type="ECO:0000259" key="3">
    <source>
        <dbReference type="Pfam" id="PF13649"/>
    </source>
</evidence>
<keyword evidence="2" id="KW-0949">S-adenosyl-L-methionine</keyword>
<dbReference type="PIRSF" id="PIRSF018249">
    <property type="entry name" value="MyrA_prd"/>
    <property type="match status" value="1"/>
</dbReference>
<evidence type="ECO:0000259" key="4">
    <source>
        <dbReference type="Pfam" id="PF21302"/>
    </source>
</evidence>
<dbReference type="EMBL" id="CP009302">
    <property type="protein sequence ID" value="AJC12004.1"/>
    <property type="molecule type" value="Genomic_DNA"/>
</dbReference>
<dbReference type="AlphaFoldDB" id="A0A0A8B3S5"/>
<evidence type="ECO:0000256" key="2">
    <source>
        <dbReference type="PIRSR" id="PIRSR018249-2"/>
    </source>
</evidence>
<feature type="binding site" evidence="2">
    <location>
        <position position="77"/>
    </location>
    <ligand>
        <name>S-adenosyl-L-methionine</name>
        <dbReference type="ChEBI" id="CHEBI:59789"/>
    </ligand>
</feature>
<feature type="binding site" evidence="2">
    <location>
        <position position="209"/>
    </location>
    <ligand>
        <name>S-adenosyl-L-methionine</name>
        <dbReference type="ChEBI" id="CHEBI:59789"/>
    </ligand>
</feature>
<dbReference type="GO" id="GO:0046872">
    <property type="term" value="F:metal ion binding"/>
    <property type="evidence" value="ECO:0007669"/>
    <property type="project" value="UniProtKB-KW"/>
</dbReference>
<feature type="binding site" evidence="1">
    <location>
        <position position="18"/>
    </location>
    <ligand>
        <name>Zn(2+)</name>
        <dbReference type="ChEBI" id="CHEBI:29105"/>
    </ligand>
</feature>
<keyword evidence="6" id="KW-1185">Reference proteome</keyword>
<dbReference type="GO" id="GO:0008168">
    <property type="term" value="F:methyltransferase activity"/>
    <property type="evidence" value="ECO:0007669"/>
    <property type="project" value="InterPro"/>
</dbReference>
<dbReference type="SUPFAM" id="SSF53335">
    <property type="entry name" value="S-adenosyl-L-methionine-dependent methyltransferases"/>
    <property type="match status" value="1"/>
</dbReference>
<reference evidence="5 6" key="2">
    <citation type="journal article" date="2015" name="Genome Announc.">
        <title>Complete Genome Sequence of Coriobacteriaceae Strain 68-1-3, a Novel Mucus-Degrading Isolate from the Swine Intestinal Tract.</title>
        <authorList>
            <person name="Looft T."/>
            <person name="Bayles D.O."/>
            <person name="Alt D.P."/>
            <person name="Stanton T.B."/>
        </authorList>
    </citation>
    <scope>NUCLEOTIDE SEQUENCE [LARGE SCALE GENOMIC DNA]</scope>
    <source>
        <strain evidence="5 6">68-1-3</strain>
    </source>
</reference>
<keyword evidence="1" id="KW-0862">Zinc</keyword>
<feature type="binding site" evidence="1">
    <location>
        <position position="34"/>
    </location>
    <ligand>
        <name>Zn(2+)</name>
        <dbReference type="ChEBI" id="CHEBI:29105"/>
    </ligand>
</feature>
<dbReference type="InterPro" id="IPR041698">
    <property type="entry name" value="Methyltransf_25"/>
</dbReference>
<keyword evidence="1" id="KW-0479">Metal-binding</keyword>
<sequence>MVLDRYARFADSADVLSCPLCHSALKLQEGSLVCPKRHCFDIAKQGYVNLLGPSRQSAHYSKESFESRMAILEAGYYDHVKEAVLTAVGRALSPSEGPAAVNATPFRVLDAGCGEGFYARAIRENLCVDVVAFDLSKDAMLMAARHDSRKAVKWLVGDLTNIPVLKGSINCVVDVFAPSNYDEFKRVLTPTRNASAPGVLVKVVPGSNHLTELRHLAEGSLRSKEYSNQLVTDCFEKHFKMTDRIKVTRTFEMSERDVRVFAEMTPLLFGIDAESLNLSRVKSITIEAELLVGTPRSQGPS</sequence>
<dbReference type="Gene3D" id="3.40.50.150">
    <property type="entry name" value="Vaccinia Virus protein VP39"/>
    <property type="match status" value="1"/>
</dbReference>
<dbReference type="InterPro" id="IPR016718">
    <property type="entry name" value="rRNA_m1G-MeTrfase_A_prd"/>
</dbReference>
<feature type="binding site" evidence="1">
    <location>
        <position position="38"/>
    </location>
    <ligand>
        <name>Zn(2+)</name>
        <dbReference type="ChEBI" id="CHEBI:29105"/>
    </ligand>
</feature>
<proteinExistence type="predicted"/>
<dbReference type="HOGENOM" id="CLU_050931_2_0_11"/>
<protein>
    <submittedName>
        <fullName evidence="5">Uncharacterized protein</fullName>
    </submittedName>
</protein>
<feature type="binding site" evidence="1">
    <location>
        <position position="21"/>
    </location>
    <ligand>
        <name>Zn(2+)</name>
        <dbReference type="ChEBI" id="CHEBI:29105"/>
    </ligand>
</feature>
<dbReference type="CDD" id="cd02440">
    <property type="entry name" value="AdoMet_MTases"/>
    <property type="match status" value="1"/>
</dbReference>
<dbReference type="InterPro" id="IPR048647">
    <property type="entry name" value="RlmA_N"/>
</dbReference>
<accession>A0A0A8B3S5</accession>
<feature type="binding site" evidence="2">
    <location>
        <begin position="115"/>
        <end position="116"/>
    </location>
    <ligand>
        <name>S-adenosyl-L-methionine</name>
        <dbReference type="ChEBI" id="CHEBI:59789"/>
    </ligand>
</feature>
<feature type="domain" description="23S rRNA (guanine(745)-N(1))-methyltransferase N-terminal" evidence="4">
    <location>
        <begin position="17"/>
        <end position="51"/>
    </location>
</feature>
<name>A0A0A8B3S5_9ACTN</name>
<dbReference type="Pfam" id="PF13649">
    <property type="entry name" value="Methyltransf_25"/>
    <property type="match status" value="1"/>
</dbReference>
<dbReference type="Proteomes" id="UP000031121">
    <property type="component" value="Chromosome"/>
</dbReference>
<dbReference type="KEGG" id="cbac:JI75_04285"/>
<reference evidence="6" key="1">
    <citation type="submission" date="2014-08" db="EMBL/GenBank/DDBJ databases">
        <title>Coriobacteriaceae sp. complete genome.</title>
        <authorList>
            <person name="Looft T."/>
            <person name="Bayles D.O."/>
            <person name="Stanton T.B."/>
        </authorList>
    </citation>
    <scope>NUCLEOTIDE SEQUENCE [LARGE SCALE GENOMIC DNA]</scope>
    <source>
        <strain evidence="6">68-1-3</strain>
    </source>
</reference>
<organism evidence="5 6">
    <name type="scientific">Berryella intestinalis</name>
    <dbReference type="NCBI Taxonomy" id="1531429"/>
    <lineage>
        <taxon>Bacteria</taxon>
        <taxon>Bacillati</taxon>
        <taxon>Actinomycetota</taxon>
        <taxon>Coriobacteriia</taxon>
        <taxon>Eggerthellales</taxon>
        <taxon>Eggerthellaceae</taxon>
        <taxon>Berryella</taxon>
    </lineage>
</organism>
<dbReference type="OrthoDB" id="108476at2"/>
<dbReference type="STRING" id="1531429.JI75_04285"/>
<gene>
    <name evidence="5" type="ORF">JI75_04285</name>
</gene>